<dbReference type="PANTHER" id="PTHR44378:SF2">
    <property type="entry name" value="ACYL-ACTIVATING ENZYME 17, PEROXISOMAL-RELATED"/>
    <property type="match status" value="1"/>
</dbReference>
<sequence length="141" mass="15277">MVILQVPNPQFTDDNEIIEVLDCGLHLYGQQIQTTDGISKSKSTEDQLSIRCMKGSSHNADGGKAVDANVHVMDIRRNPSPRVLAADESFSCSRSFGSTGEASNADEYLWLMGRAEYKPVMEYCGGTMIGGGLFTGSLLQP</sequence>
<accession>A0A2U1PN22</accession>
<organism evidence="1 2">
    <name type="scientific">Artemisia annua</name>
    <name type="common">Sweet wormwood</name>
    <dbReference type="NCBI Taxonomy" id="35608"/>
    <lineage>
        <taxon>Eukaryota</taxon>
        <taxon>Viridiplantae</taxon>
        <taxon>Streptophyta</taxon>
        <taxon>Embryophyta</taxon>
        <taxon>Tracheophyta</taxon>
        <taxon>Spermatophyta</taxon>
        <taxon>Magnoliopsida</taxon>
        <taxon>eudicotyledons</taxon>
        <taxon>Gunneridae</taxon>
        <taxon>Pentapetalae</taxon>
        <taxon>asterids</taxon>
        <taxon>campanulids</taxon>
        <taxon>Asterales</taxon>
        <taxon>Asteraceae</taxon>
        <taxon>Asteroideae</taxon>
        <taxon>Anthemideae</taxon>
        <taxon>Artemisiinae</taxon>
        <taxon>Artemisia</taxon>
    </lineage>
</organism>
<evidence type="ECO:0000313" key="2">
    <source>
        <dbReference type="Proteomes" id="UP000245207"/>
    </source>
</evidence>
<dbReference type="PANTHER" id="PTHR44378">
    <property type="entry name" value="ACYL-ACTIVATING ENZYME 17, PEROXISOMAL-RELATED"/>
    <property type="match status" value="1"/>
</dbReference>
<evidence type="ECO:0000313" key="1">
    <source>
        <dbReference type="EMBL" id="PWA87077.1"/>
    </source>
</evidence>
<comment type="caution">
    <text evidence="1">The sequence shown here is derived from an EMBL/GenBank/DDBJ whole genome shotgun (WGS) entry which is preliminary data.</text>
</comment>
<dbReference type="STRING" id="35608.A0A2U1PN22"/>
<name>A0A2U1PN22_ARTAN</name>
<dbReference type="Proteomes" id="UP000245207">
    <property type="component" value="Unassembled WGS sequence"/>
</dbReference>
<keyword evidence="2" id="KW-1185">Reference proteome</keyword>
<reference evidence="1 2" key="1">
    <citation type="journal article" date="2018" name="Mol. Plant">
        <title>The genome of Artemisia annua provides insight into the evolution of Asteraceae family and artemisinin biosynthesis.</title>
        <authorList>
            <person name="Shen Q."/>
            <person name="Zhang L."/>
            <person name="Liao Z."/>
            <person name="Wang S."/>
            <person name="Yan T."/>
            <person name="Shi P."/>
            <person name="Liu M."/>
            <person name="Fu X."/>
            <person name="Pan Q."/>
            <person name="Wang Y."/>
            <person name="Lv Z."/>
            <person name="Lu X."/>
            <person name="Zhang F."/>
            <person name="Jiang W."/>
            <person name="Ma Y."/>
            <person name="Chen M."/>
            <person name="Hao X."/>
            <person name="Li L."/>
            <person name="Tang Y."/>
            <person name="Lv G."/>
            <person name="Zhou Y."/>
            <person name="Sun X."/>
            <person name="Brodelius P.E."/>
            <person name="Rose J.K.C."/>
            <person name="Tang K."/>
        </authorList>
    </citation>
    <scope>NUCLEOTIDE SEQUENCE [LARGE SCALE GENOMIC DNA]</scope>
    <source>
        <strain evidence="2">cv. Huhao1</strain>
        <tissue evidence="1">Leaf</tissue>
    </source>
</reference>
<gene>
    <name evidence="1" type="ORF">CTI12_AA135400</name>
</gene>
<dbReference type="AlphaFoldDB" id="A0A2U1PN22"/>
<dbReference type="EMBL" id="PKPP01000952">
    <property type="protein sequence ID" value="PWA87077.1"/>
    <property type="molecule type" value="Genomic_DNA"/>
</dbReference>
<protein>
    <submittedName>
        <fullName evidence="1">Putative acyl-activating enzyme 17, peroxisomal</fullName>
    </submittedName>
</protein>
<dbReference type="OrthoDB" id="1689943at2759"/>
<proteinExistence type="predicted"/>